<dbReference type="EMBL" id="MPUH01000029">
    <property type="protein sequence ID" value="OMJ94246.1"/>
    <property type="molecule type" value="Genomic_DNA"/>
</dbReference>
<evidence type="ECO:0008006" key="6">
    <source>
        <dbReference type="Google" id="ProtNLM"/>
    </source>
</evidence>
<proteinExistence type="inferred from homology"/>
<feature type="chain" id="PRO_5013136723" description="Acid phosphatase" evidence="3">
    <location>
        <begin position="19"/>
        <end position="397"/>
    </location>
</feature>
<evidence type="ECO:0000313" key="5">
    <source>
        <dbReference type="Proteomes" id="UP000187209"/>
    </source>
</evidence>
<keyword evidence="2" id="KW-0378">Hydrolase</keyword>
<dbReference type="CDD" id="cd07061">
    <property type="entry name" value="HP_HAP_like"/>
    <property type="match status" value="1"/>
</dbReference>
<comment type="caution">
    <text evidence="4">The sequence shown here is derived from an EMBL/GenBank/DDBJ whole genome shotgun (WGS) entry which is preliminary data.</text>
</comment>
<evidence type="ECO:0000256" key="3">
    <source>
        <dbReference type="SAM" id="SignalP"/>
    </source>
</evidence>
<reference evidence="4 5" key="1">
    <citation type="submission" date="2016-11" db="EMBL/GenBank/DDBJ databases">
        <title>The macronuclear genome of Stentor coeruleus: a giant cell with tiny introns.</title>
        <authorList>
            <person name="Slabodnick M."/>
            <person name="Ruby J.G."/>
            <person name="Reiff S.B."/>
            <person name="Swart E.C."/>
            <person name="Gosai S."/>
            <person name="Prabakaran S."/>
            <person name="Witkowska E."/>
            <person name="Larue G.E."/>
            <person name="Fisher S."/>
            <person name="Freeman R.M."/>
            <person name="Gunawardena J."/>
            <person name="Chu W."/>
            <person name="Stover N.A."/>
            <person name="Gregory B.D."/>
            <person name="Nowacki M."/>
            <person name="Derisi J."/>
            <person name="Roy S.W."/>
            <person name="Marshall W.F."/>
            <person name="Sood P."/>
        </authorList>
    </citation>
    <scope>NUCLEOTIDE SEQUENCE [LARGE SCALE GENOMIC DNA]</scope>
    <source>
        <strain evidence="4">WM001</strain>
    </source>
</reference>
<dbReference type="InterPro" id="IPR000560">
    <property type="entry name" value="His_Pase_clade-2"/>
</dbReference>
<evidence type="ECO:0000313" key="4">
    <source>
        <dbReference type="EMBL" id="OMJ94246.1"/>
    </source>
</evidence>
<dbReference type="InterPro" id="IPR050645">
    <property type="entry name" value="Histidine_acid_phosphatase"/>
</dbReference>
<dbReference type="PANTHER" id="PTHR11567">
    <property type="entry name" value="ACID PHOSPHATASE-RELATED"/>
    <property type="match status" value="1"/>
</dbReference>
<dbReference type="PROSITE" id="PS00616">
    <property type="entry name" value="HIS_ACID_PHOSPHAT_1"/>
    <property type="match status" value="1"/>
</dbReference>
<keyword evidence="5" id="KW-1185">Reference proteome</keyword>
<dbReference type="InterPro" id="IPR033379">
    <property type="entry name" value="Acid_Pase_AS"/>
</dbReference>
<organism evidence="4 5">
    <name type="scientific">Stentor coeruleus</name>
    <dbReference type="NCBI Taxonomy" id="5963"/>
    <lineage>
        <taxon>Eukaryota</taxon>
        <taxon>Sar</taxon>
        <taxon>Alveolata</taxon>
        <taxon>Ciliophora</taxon>
        <taxon>Postciliodesmatophora</taxon>
        <taxon>Heterotrichea</taxon>
        <taxon>Heterotrichida</taxon>
        <taxon>Stentoridae</taxon>
        <taxon>Stentor</taxon>
    </lineage>
</organism>
<keyword evidence="3" id="KW-0732">Signal</keyword>
<dbReference type="AlphaFoldDB" id="A0A1R2CZ08"/>
<gene>
    <name evidence="4" type="ORF">SteCoe_2581</name>
</gene>
<dbReference type="GO" id="GO:0016791">
    <property type="term" value="F:phosphatase activity"/>
    <property type="evidence" value="ECO:0007669"/>
    <property type="project" value="TreeGrafter"/>
</dbReference>
<dbReference type="SUPFAM" id="SSF53254">
    <property type="entry name" value="Phosphoglycerate mutase-like"/>
    <property type="match status" value="1"/>
</dbReference>
<protein>
    <recommendedName>
        <fullName evidence="6">Acid phosphatase</fullName>
    </recommendedName>
</protein>
<dbReference type="Proteomes" id="UP000187209">
    <property type="component" value="Unassembled WGS sequence"/>
</dbReference>
<feature type="signal peptide" evidence="3">
    <location>
        <begin position="1"/>
        <end position="18"/>
    </location>
</feature>
<dbReference type="Gene3D" id="3.40.50.1240">
    <property type="entry name" value="Phosphoglycerate mutase-like"/>
    <property type="match status" value="1"/>
</dbReference>
<dbReference type="Pfam" id="PF00328">
    <property type="entry name" value="His_Phos_2"/>
    <property type="match status" value="1"/>
</dbReference>
<dbReference type="PANTHER" id="PTHR11567:SF110">
    <property type="entry name" value="2-PHOSPHOXYLOSE PHOSPHATASE 1"/>
    <property type="match status" value="1"/>
</dbReference>
<accession>A0A1R2CZ08</accession>
<name>A0A1R2CZ08_9CILI</name>
<sequence>MRVSYPIILLLQVFLTSADLVGIIQVSRHGARSPLKKYPWDESPWEVNLGELTREGSMQHYIIGKEFRERYIIKKKLINPTLLLPEVYVRSTDLHRTIMSAQAQMMGFFPIGPELSSPFMHFRAVPPFEVLGINNTIAELKLKALPYAFQPIPIDVYENVHDYLLLGYSKSCQMMEEYVKDSQESEEYKKWVVKYERGIKKDLEKALGMQNIEFDEAAFVADSLECVKFHDFHMPDGVDDSLYEKMMELKDFSNSYLFNIEAALKLATSAFYMQLLETFDDIIYARSTTKYKVYFSHDKTLISLLIALDSWDSKNPPFASTLLFELHNEDSEYKVKIIYNDEVIKLESICENELCSYKDLKDYLDSWVDKDYQESCYFKGPRQYRKKDKSMFLDGQS</sequence>
<dbReference type="OrthoDB" id="299201at2759"/>
<evidence type="ECO:0000256" key="1">
    <source>
        <dbReference type="ARBA" id="ARBA00005375"/>
    </source>
</evidence>
<evidence type="ECO:0000256" key="2">
    <source>
        <dbReference type="ARBA" id="ARBA00022801"/>
    </source>
</evidence>
<dbReference type="InterPro" id="IPR029033">
    <property type="entry name" value="His_PPase_superfam"/>
</dbReference>
<comment type="similarity">
    <text evidence="1">Belongs to the histidine acid phosphatase family.</text>
</comment>